<evidence type="ECO:0000256" key="3">
    <source>
        <dbReference type="ARBA" id="ARBA00022771"/>
    </source>
</evidence>
<dbReference type="AlphaFoldDB" id="A0A9Q0BSC2"/>
<dbReference type="PANTHER" id="PTHR23215">
    <property type="entry name" value="ZINC FINGER PROTEIN 207"/>
    <property type="match status" value="1"/>
</dbReference>
<gene>
    <name evidence="7" type="ORF">M5D96_003304</name>
</gene>
<accession>A0A9Q0BSC2</accession>
<feature type="region of interest" description="Disordered" evidence="6">
    <location>
        <begin position="30"/>
        <end position="55"/>
    </location>
</feature>
<keyword evidence="8" id="KW-1185">Reference proteome</keyword>
<keyword evidence="3" id="KW-0863">Zinc-finger</keyword>
<evidence type="ECO:0000256" key="5">
    <source>
        <dbReference type="ARBA" id="ARBA00023242"/>
    </source>
</evidence>
<evidence type="ECO:0000256" key="4">
    <source>
        <dbReference type="ARBA" id="ARBA00022833"/>
    </source>
</evidence>
<dbReference type="GO" id="GO:0008270">
    <property type="term" value="F:zinc ion binding"/>
    <property type="evidence" value="ECO:0007669"/>
    <property type="project" value="UniProtKB-KW"/>
</dbReference>
<dbReference type="GO" id="GO:0005634">
    <property type="term" value="C:nucleus"/>
    <property type="evidence" value="ECO:0007669"/>
    <property type="project" value="UniProtKB-SubCell"/>
</dbReference>
<feature type="non-terminal residue" evidence="7">
    <location>
        <position position="1"/>
    </location>
</feature>
<keyword evidence="5" id="KW-0539">Nucleus</keyword>
<protein>
    <submittedName>
        <fullName evidence="7">Uncharacterized protein</fullName>
    </submittedName>
</protein>
<evidence type="ECO:0000313" key="7">
    <source>
        <dbReference type="EMBL" id="KAI8042004.1"/>
    </source>
</evidence>
<dbReference type="EMBL" id="JAMKOV010000002">
    <property type="protein sequence ID" value="KAI8042004.1"/>
    <property type="molecule type" value="Genomic_DNA"/>
</dbReference>
<name>A0A9Q0BSC2_9MUSC</name>
<feature type="compositionally biased region" description="Basic and acidic residues" evidence="6">
    <location>
        <begin position="32"/>
        <end position="47"/>
    </location>
</feature>
<evidence type="ECO:0000256" key="6">
    <source>
        <dbReference type="SAM" id="MobiDB-lite"/>
    </source>
</evidence>
<proteinExistence type="predicted"/>
<evidence type="ECO:0000313" key="8">
    <source>
        <dbReference type="Proteomes" id="UP001059596"/>
    </source>
</evidence>
<sequence>VHKETVDKVPNSLPNRSNIEIEIFGMDGIPAEDLRDHERQKNGGKSDSDDDEPVAKKKYGMGMMQHMPPLPPYPVPMMPHMMPPRPLFPAAMATTSAAAAAAAAHHHHAAAMAQQKPTFPAYSNATISAPPTTNHAGGASSASAPPSGPPDGQQHQQRPPAPPAAAGGAAAAVTTKIMHPQEDLRARQPKIQARLAAALAALANPQSRKSPSNNGGGSASMPATPPPPSLAGTSPTGSNSSSGMANAIAVSTAMSKAQEHIMPIPGHMQLMQPMLRPAMAIGPHGALIGGNMIRAAGGPGFNGMPAGLLPMQAIGLPGMAGALPPGAMAMPGMGVMLQGHPNMLQMMQPRFR</sequence>
<reference evidence="7" key="1">
    <citation type="journal article" date="2023" name="Genome Biol. Evol.">
        <title>Long-read-based Genome Assembly of Drosophila gunungcola Reveals Fewer Chemosensory Genes in Flower-breeding Species.</title>
        <authorList>
            <person name="Negi A."/>
            <person name="Liao B.Y."/>
            <person name="Yeh S.D."/>
        </authorList>
    </citation>
    <scope>NUCLEOTIDE SEQUENCE</scope>
    <source>
        <strain evidence="7">Sukarami</strain>
    </source>
</reference>
<feature type="compositionally biased region" description="Polar residues" evidence="6">
    <location>
        <begin position="204"/>
        <end position="213"/>
    </location>
</feature>
<dbReference type="PANTHER" id="PTHR23215:SF0">
    <property type="entry name" value="BUB3-INTERACTING AND GLEBS MOTIF-CONTAINING PROTEIN ZNF207"/>
    <property type="match status" value="1"/>
</dbReference>
<evidence type="ECO:0000256" key="1">
    <source>
        <dbReference type="ARBA" id="ARBA00004123"/>
    </source>
</evidence>
<feature type="compositionally biased region" description="Low complexity" evidence="6">
    <location>
        <begin position="230"/>
        <end position="243"/>
    </location>
</feature>
<evidence type="ECO:0000256" key="2">
    <source>
        <dbReference type="ARBA" id="ARBA00022723"/>
    </source>
</evidence>
<organism evidence="7 8">
    <name type="scientific">Drosophila gunungcola</name>
    <name type="common">fruit fly</name>
    <dbReference type="NCBI Taxonomy" id="103775"/>
    <lineage>
        <taxon>Eukaryota</taxon>
        <taxon>Metazoa</taxon>
        <taxon>Ecdysozoa</taxon>
        <taxon>Arthropoda</taxon>
        <taxon>Hexapoda</taxon>
        <taxon>Insecta</taxon>
        <taxon>Pterygota</taxon>
        <taxon>Neoptera</taxon>
        <taxon>Endopterygota</taxon>
        <taxon>Diptera</taxon>
        <taxon>Brachycera</taxon>
        <taxon>Muscomorpha</taxon>
        <taxon>Ephydroidea</taxon>
        <taxon>Drosophilidae</taxon>
        <taxon>Drosophila</taxon>
        <taxon>Sophophora</taxon>
    </lineage>
</organism>
<keyword evidence="4" id="KW-0862">Zinc</keyword>
<comment type="caution">
    <text evidence="7">The sequence shown here is derived from an EMBL/GenBank/DDBJ whole genome shotgun (WGS) entry which is preliminary data.</text>
</comment>
<dbReference type="Proteomes" id="UP001059596">
    <property type="component" value="Unassembled WGS sequence"/>
</dbReference>
<feature type="region of interest" description="Disordered" evidence="6">
    <location>
        <begin position="202"/>
        <end position="243"/>
    </location>
</feature>
<feature type="compositionally biased region" description="Low complexity" evidence="6">
    <location>
        <begin position="136"/>
        <end position="145"/>
    </location>
</feature>
<feature type="compositionally biased region" description="Polar residues" evidence="6">
    <location>
        <begin position="122"/>
        <end position="135"/>
    </location>
</feature>
<keyword evidence="2" id="KW-0479">Metal-binding</keyword>
<feature type="region of interest" description="Disordered" evidence="6">
    <location>
        <begin position="122"/>
        <end position="172"/>
    </location>
</feature>
<comment type="subcellular location">
    <subcellularLocation>
        <location evidence="1">Nucleus</location>
    </subcellularLocation>
</comment>